<reference evidence="3 4" key="1">
    <citation type="journal article" date="2015" name="Sci. Rep.">
        <title>Chromosome-level genome map provides insights into diverse defense mechanisms in the medicinal fungus Ganoderma sinense.</title>
        <authorList>
            <person name="Zhu Y."/>
            <person name="Xu J."/>
            <person name="Sun C."/>
            <person name="Zhou S."/>
            <person name="Xu H."/>
            <person name="Nelson D.R."/>
            <person name="Qian J."/>
            <person name="Song J."/>
            <person name="Luo H."/>
            <person name="Xiang L."/>
            <person name="Li Y."/>
            <person name="Xu Z."/>
            <person name="Ji A."/>
            <person name="Wang L."/>
            <person name="Lu S."/>
            <person name="Hayward A."/>
            <person name="Sun W."/>
            <person name="Li X."/>
            <person name="Schwartz D.C."/>
            <person name="Wang Y."/>
            <person name="Chen S."/>
        </authorList>
    </citation>
    <scope>NUCLEOTIDE SEQUENCE [LARGE SCALE GENOMIC DNA]</scope>
    <source>
        <strain evidence="3 4">ZZ0214-1</strain>
    </source>
</reference>
<evidence type="ECO:0000313" key="3">
    <source>
        <dbReference type="EMBL" id="PIL31237.1"/>
    </source>
</evidence>
<name>A0A2G8SBU9_9APHY</name>
<dbReference type="OrthoDB" id="435607at2759"/>
<dbReference type="Proteomes" id="UP000230002">
    <property type="component" value="Unassembled WGS sequence"/>
</dbReference>
<comment type="caution">
    <text evidence="3">The sequence shown here is derived from an EMBL/GenBank/DDBJ whole genome shotgun (WGS) entry which is preliminary data.</text>
</comment>
<gene>
    <name evidence="3" type="ORF">GSI_05935</name>
</gene>
<keyword evidence="2" id="KW-1133">Transmembrane helix</keyword>
<feature type="transmembrane region" description="Helical" evidence="2">
    <location>
        <begin position="6"/>
        <end position="29"/>
    </location>
</feature>
<dbReference type="InterPro" id="IPR040254">
    <property type="entry name" value="Ecm3-like"/>
</dbReference>
<evidence type="ECO:0000256" key="2">
    <source>
        <dbReference type="SAM" id="Phobius"/>
    </source>
</evidence>
<dbReference type="AlphaFoldDB" id="A0A2G8SBU9"/>
<keyword evidence="2" id="KW-0472">Membrane</keyword>
<keyword evidence="4" id="KW-1185">Reference proteome</keyword>
<dbReference type="STRING" id="1077348.A0A2G8SBU9"/>
<feature type="region of interest" description="Disordered" evidence="1">
    <location>
        <begin position="166"/>
        <end position="221"/>
    </location>
</feature>
<sequence>MASAAFLIYSGIVPLLKTFITIIAGYVLAKMDLFPPDGRSRVVPAFTPSNISSLGPLVVIAIVYLAFGFLSGYLVREFCYVPRDFWQGIIVLTGMSSWGNLPNAIVLFVTQQAPFNPETDPALGVSYVSIFVPGVPQGRAAEIRVGWKEKPLGSLVARHILHEPSSNPYPVTNAPTTEVDAEQSTPDNVKGSSAEGAIQVDYAPESSRQERKDAFLVTATS</sequence>
<evidence type="ECO:0000313" key="4">
    <source>
        <dbReference type="Proteomes" id="UP000230002"/>
    </source>
</evidence>
<dbReference type="PANTHER" id="PTHR31274:SF1">
    <property type="entry name" value="AGL149CP"/>
    <property type="match status" value="1"/>
</dbReference>
<proteinExistence type="predicted"/>
<dbReference type="PANTHER" id="PTHR31274">
    <property type="entry name" value="PROTEIN ECM3"/>
    <property type="match status" value="1"/>
</dbReference>
<accession>A0A2G8SBU9</accession>
<feature type="transmembrane region" description="Helical" evidence="2">
    <location>
        <begin position="50"/>
        <end position="75"/>
    </location>
</feature>
<protein>
    <recommendedName>
        <fullName evidence="5">Transporter</fullName>
    </recommendedName>
</protein>
<organism evidence="3 4">
    <name type="scientific">Ganoderma sinense ZZ0214-1</name>
    <dbReference type="NCBI Taxonomy" id="1077348"/>
    <lineage>
        <taxon>Eukaryota</taxon>
        <taxon>Fungi</taxon>
        <taxon>Dikarya</taxon>
        <taxon>Basidiomycota</taxon>
        <taxon>Agaricomycotina</taxon>
        <taxon>Agaricomycetes</taxon>
        <taxon>Polyporales</taxon>
        <taxon>Polyporaceae</taxon>
        <taxon>Ganoderma</taxon>
    </lineage>
</organism>
<feature type="compositionally biased region" description="Polar residues" evidence="1">
    <location>
        <begin position="166"/>
        <end position="191"/>
    </location>
</feature>
<evidence type="ECO:0000256" key="1">
    <source>
        <dbReference type="SAM" id="MobiDB-lite"/>
    </source>
</evidence>
<dbReference type="EMBL" id="AYKW01000012">
    <property type="protein sequence ID" value="PIL31237.1"/>
    <property type="molecule type" value="Genomic_DNA"/>
</dbReference>
<keyword evidence="2" id="KW-0812">Transmembrane</keyword>
<evidence type="ECO:0008006" key="5">
    <source>
        <dbReference type="Google" id="ProtNLM"/>
    </source>
</evidence>